<dbReference type="AlphaFoldDB" id="A0A6V7NXP6"/>
<sequence>MGLEPLIRLDLKNSNSDLELGRGFLHLDLYACLPLCSFAHACEGRSLQADTPKLAIAIRSPCGIGRRSGLLWERLIPRVGMLTTTGPLGTVKPDSLRVGLMPDSLRVDLIRVEL</sequence>
<accession>A0A6V7NXP6</accession>
<proteinExistence type="predicted"/>
<evidence type="ECO:0000313" key="1">
    <source>
        <dbReference type="EMBL" id="CAD1823373.1"/>
    </source>
</evidence>
<protein>
    <submittedName>
        <fullName evidence="1">Uncharacterized protein</fullName>
    </submittedName>
</protein>
<name>A0A6V7NXP6_ANACO</name>
<dbReference type="EMBL" id="LR862143">
    <property type="protein sequence ID" value="CAD1823373.1"/>
    <property type="molecule type" value="Genomic_DNA"/>
</dbReference>
<gene>
    <name evidence="1" type="ORF">CB5_LOCUS6584</name>
</gene>
<organism evidence="1">
    <name type="scientific">Ananas comosus var. bracteatus</name>
    <name type="common">red pineapple</name>
    <dbReference type="NCBI Taxonomy" id="296719"/>
    <lineage>
        <taxon>Eukaryota</taxon>
        <taxon>Viridiplantae</taxon>
        <taxon>Streptophyta</taxon>
        <taxon>Embryophyta</taxon>
        <taxon>Tracheophyta</taxon>
        <taxon>Spermatophyta</taxon>
        <taxon>Magnoliopsida</taxon>
        <taxon>Liliopsida</taxon>
        <taxon>Poales</taxon>
        <taxon>Bromeliaceae</taxon>
        <taxon>Bromelioideae</taxon>
        <taxon>Ananas</taxon>
    </lineage>
</organism>
<reference evidence="1" key="1">
    <citation type="submission" date="2020-07" db="EMBL/GenBank/DDBJ databases">
        <authorList>
            <person name="Lin J."/>
        </authorList>
    </citation>
    <scope>NUCLEOTIDE SEQUENCE</scope>
</reference>